<evidence type="ECO:0000256" key="1">
    <source>
        <dbReference type="SAM" id="Coils"/>
    </source>
</evidence>
<protein>
    <submittedName>
        <fullName evidence="3">(apollo) hypothetical protein</fullName>
    </submittedName>
</protein>
<comment type="caution">
    <text evidence="3">The sequence shown here is derived from an EMBL/GenBank/DDBJ whole genome shotgun (WGS) entry which is preliminary data.</text>
</comment>
<sequence>MKKAQDQTGRSAGSRTRTGLSRKAKEAESSGATTATASNGATPSSGATTDTSTCTWDSGTSIATTSNRTDTSGTQASTAQQSVISRSETVVEKVGQRTEEAASSRTVIGHTSDKGSQRGSRSSRSARLKAELEARIKFERSELERAQAAAALAKSQLELARLNREEEIDSSEDDEERNTQVEPFVRSWVQQTIMSAPVSVAQPDITDKEACKGSRRKGAEVERNLGNAQKTHASEVSELTEAIVSAIKIAGKDKSSQLHFLQELPVFDGDPGEWIIFKTVFEDTKGQFSGVQNVARLRRALKGTAKEAVKSLLFTLCEPEEIMNALERRFGRVEMLILAEIENVKRMPRLAEDCRNIGSFASRITNVVATIQALNQPQYLYSPELVSRIVEKLGTMIKFKWFEYRGQFHLGPELQKMAKFLNLLSEQFGTSLSNENAPEKRKRPEFRKQTVHTAKGGVRSCAESERYMRRSNMSERLERRNNKRHNRQVVMITQDKPEVRVQSEKMWCRRM</sequence>
<dbReference type="AlphaFoldDB" id="A0A8S3Y7I5"/>
<organism evidence="3 4">
    <name type="scientific">Parnassius apollo</name>
    <name type="common">Apollo butterfly</name>
    <name type="synonym">Papilio apollo</name>
    <dbReference type="NCBI Taxonomy" id="110799"/>
    <lineage>
        <taxon>Eukaryota</taxon>
        <taxon>Metazoa</taxon>
        <taxon>Ecdysozoa</taxon>
        <taxon>Arthropoda</taxon>
        <taxon>Hexapoda</taxon>
        <taxon>Insecta</taxon>
        <taxon>Pterygota</taxon>
        <taxon>Neoptera</taxon>
        <taxon>Endopterygota</taxon>
        <taxon>Lepidoptera</taxon>
        <taxon>Glossata</taxon>
        <taxon>Ditrysia</taxon>
        <taxon>Papilionoidea</taxon>
        <taxon>Papilionidae</taxon>
        <taxon>Parnassiinae</taxon>
        <taxon>Parnassini</taxon>
        <taxon>Parnassius</taxon>
        <taxon>Parnassius</taxon>
    </lineage>
</organism>
<evidence type="ECO:0000256" key="2">
    <source>
        <dbReference type="SAM" id="MobiDB-lite"/>
    </source>
</evidence>
<proteinExistence type="predicted"/>
<dbReference type="EMBL" id="CAJQZP010001468">
    <property type="protein sequence ID" value="CAG5049441.1"/>
    <property type="molecule type" value="Genomic_DNA"/>
</dbReference>
<accession>A0A8S3Y7I5</accession>
<feature type="region of interest" description="Disordered" evidence="2">
    <location>
        <begin position="432"/>
        <end position="462"/>
    </location>
</feature>
<dbReference type="OrthoDB" id="6931254at2759"/>
<feature type="region of interest" description="Disordered" evidence="2">
    <location>
        <begin position="1"/>
        <end position="128"/>
    </location>
</feature>
<feature type="compositionally biased region" description="Basic and acidic residues" evidence="2">
    <location>
        <begin position="89"/>
        <end position="102"/>
    </location>
</feature>
<evidence type="ECO:0000313" key="3">
    <source>
        <dbReference type="EMBL" id="CAG5049441.1"/>
    </source>
</evidence>
<feature type="coiled-coil region" evidence="1">
    <location>
        <begin position="129"/>
        <end position="165"/>
    </location>
</feature>
<evidence type="ECO:0000313" key="4">
    <source>
        <dbReference type="Proteomes" id="UP000691718"/>
    </source>
</evidence>
<feature type="compositionally biased region" description="Polar residues" evidence="2">
    <location>
        <begin position="1"/>
        <end position="19"/>
    </location>
</feature>
<keyword evidence="1" id="KW-0175">Coiled coil</keyword>
<feature type="compositionally biased region" description="Polar residues" evidence="2">
    <location>
        <begin position="50"/>
        <end position="88"/>
    </location>
</feature>
<dbReference type="InterPro" id="IPR005312">
    <property type="entry name" value="DUF1759"/>
</dbReference>
<gene>
    <name evidence="3" type="ORF">PAPOLLO_LOCUS24507</name>
</gene>
<name>A0A8S3Y7I5_PARAO</name>
<keyword evidence="4" id="KW-1185">Reference proteome</keyword>
<reference evidence="3" key="1">
    <citation type="submission" date="2021-04" db="EMBL/GenBank/DDBJ databases">
        <authorList>
            <person name="Tunstrom K."/>
        </authorList>
    </citation>
    <scope>NUCLEOTIDE SEQUENCE</scope>
</reference>
<dbReference type="Pfam" id="PF03564">
    <property type="entry name" value="DUF1759"/>
    <property type="match status" value="1"/>
</dbReference>
<dbReference type="Proteomes" id="UP000691718">
    <property type="component" value="Unassembled WGS sequence"/>
</dbReference>
<feature type="compositionally biased region" description="Low complexity" evidence="2">
    <location>
        <begin position="29"/>
        <end position="49"/>
    </location>
</feature>